<gene>
    <name evidence="1" type="ORF">ACFPT7_05740</name>
</gene>
<organism evidence="1 2">
    <name type="scientific">Acidicapsa dinghuensis</name>
    <dbReference type="NCBI Taxonomy" id="2218256"/>
    <lineage>
        <taxon>Bacteria</taxon>
        <taxon>Pseudomonadati</taxon>
        <taxon>Acidobacteriota</taxon>
        <taxon>Terriglobia</taxon>
        <taxon>Terriglobales</taxon>
        <taxon>Acidobacteriaceae</taxon>
        <taxon>Acidicapsa</taxon>
    </lineage>
</organism>
<name>A0ABW1EBU6_9BACT</name>
<sequence length="68" mass="7782">MKPSKAMTIRLSADQAEALETVATVEQRPVAEVIRAAITAHVENRRNDPHFQDELRGRIDRAKKFLQR</sequence>
<keyword evidence="2" id="KW-1185">Reference proteome</keyword>
<dbReference type="EMBL" id="JBHSPH010000002">
    <property type="protein sequence ID" value="MFC5861786.1"/>
    <property type="molecule type" value="Genomic_DNA"/>
</dbReference>
<dbReference type="Proteomes" id="UP001596091">
    <property type="component" value="Unassembled WGS sequence"/>
</dbReference>
<evidence type="ECO:0000313" key="2">
    <source>
        <dbReference type="Proteomes" id="UP001596091"/>
    </source>
</evidence>
<dbReference type="InterPro" id="IPR010985">
    <property type="entry name" value="Ribbon_hlx_hlx"/>
</dbReference>
<comment type="caution">
    <text evidence="1">The sequence shown here is derived from an EMBL/GenBank/DDBJ whole genome shotgun (WGS) entry which is preliminary data.</text>
</comment>
<dbReference type="SUPFAM" id="SSF47598">
    <property type="entry name" value="Ribbon-helix-helix"/>
    <property type="match status" value="1"/>
</dbReference>
<dbReference type="RefSeq" id="WP_263337418.1">
    <property type="nucleotide sequence ID" value="NZ_JAGSYH010000004.1"/>
</dbReference>
<evidence type="ECO:0000313" key="1">
    <source>
        <dbReference type="EMBL" id="MFC5861786.1"/>
    </source>
</evidence>
<accession>A0ABW1EBU6</accession>
<protein>
    <submittedName>
        <fullName evidence="1">Ribbon-helix-helix domain-containing protein</fullName>
    </submittedName>
</protein>
<proteinExistence type="predicted"/>
<reference evidence="2" key="1">
    <citation type="journal article" date="2019" name="Int. J. Syst. Evol. Microbiol.">
        <title>The Global Catalogue of Microorganisms (GCM) 10K type strain sequencing project: providing services to taxonomists for standard genome sequencing and annotation.</title>
        <authorList>
            <consortium name="The Broad Institute Genomics Platform"/>
            <consortium name="The Broad Institute Genome Sequencing Center for Infectious Disease"/>
            <person name="Wu L."/>
            <person name="Ma J."/>
        </authorList>
    </citation>
    <scope>NUCLEOTIDE SEQUENCE [LARGE SCALE GENOMIC DNA]</scope>
    <source>
        <strain evidence="2">JCM 4087</strain>
    </source>
</reference>